<dbReference type="Gene3D" id="2.20.25.240">
    <property type="match status" value="1"/>
</dbReference>
<feature type="region of interest" description="Disordered" evidence="1">
    <location>
        <begin position="159"/>
        <end position="181"/>
    </location>
</feature>
<dbReference type="OrthoDB" id="7739108at2759"/>
<reference evidence="2" key="1">
    <citation type="submission" date="2022-03" db="EMBL/GenBank/DDBJ databases">
        <authorList>
            <person name="Lindestad O."/>
        </authorList>
    </citation>
    <scope>NUCLEOTIDE SEQUENCE</scope>
</reference>
<protein>
    <submittedName>
        <fullName evidence="2">Jg8407 protein</fullName>
    </submittedName>
</protein>
<evidence type="ECO:0000313" key="2">
    <source>
        <dbReference type="EMBL" id="CAH2267945.1"/>
    </source>
</evidence>
<proteinExistence type="predicted"/>
<dbReference type="Proteomes" id="UP000838756">
    <property type="component" value="Unassembled WGS sequence"/>
</dbReference>
<dbReference type="EMBL" id="CAKXAJ010026408">
    <property type="protein sequence ID" value="CAH2267945.1"/>
    <property type="molecule type" value="Genomic_DNA"/>
</dbReference>
<sequence>MLLYREGNVCPWLRPWQINLGKRFPRAQRASYNRGSALVPFRIYRSLRSREKGGHRGCFTELITMVNGKKVILRDGFTYYKKNKCGKLYKWACTASASCKACLRVDDDLYIYHSDPIHSHPMKSYVQTSCGRYLRLPRPRTTDRVFLARPRPRLTVQDLEAQDQDQDQDQVYWRKTKTKTG</sequence>
<evidence type="ECO:0000256" key="1">
    <source>
        <dbReference type="SAM" id="MobiDB-lite"/>
    </source>
</evidence>
<keyword evidence="3" id="KW-1185">Reference proteome</keyword>
<comment type="caution">
    <text evidence="2">The sequence shown here is derived from an EMBL/GenBank/DDBJ whole genome shotgun (WGS) entry which is preliminary data.</text>
</comment>
<dbReference type="AlphaFoldDB" id="A0A8S4SI36"/>
<gene>
    <name evidence="2" type="primary">jg8407</name>
    <name evidence="2" type="ORF">PAEG_LOCUS26425</name>
</gene>
<name>A0A8S4SI36_9NEOP</name>
<evidence type="ECO:0000313" key="3">
    <source>
        <dbReference type="Proteomes" id="UP000838756"/>
    </source>
</evidence>
<organism evidence="2 3">
    <name type="scientific">Pararge aegeria aegeria</name>
    <dbReference type="NCBI Taxonomy" id="348720"/>
    <lineage>
        <taxon>Eukaryota</taxon>
        <taxon>Metazoa</taxon>
        <taxon>Ecdysozoa</taxon>
        <taxon>Arthropoda</taxon>
        <taxon>Hexapoda</taxon>
        <taxon>Insecta</taxon>
        <taxon>Pterygota</taxon>
        <taxon>Neoptera</taxon>
        <taxon>Endopterygota</taxon>
        <taxon>Lepidoptera</taxon>
        <taxon>Glossata</taxon>
        <taxon>Ditrysia</taxon>
        <taxon>Papilionoidea</taxon>
        <taxon>Nymphalidae</taxon>
        <taxon>Satyrinae</taxon>
        <taxon>Satyrini</taxon>
        <taxon>Parargina</taxon>
        <taxon>Pararge</taxon>
    </lineage>
</organism>
<accession>A0A8S4SI36</accession>